<gene>
    <name evidence="3" type="ORF">HD596_007688</name>
</gene>
<keyword evidence="4" id="KW-1185">Reference proteome</keyword>
<protein>
    <submittedName>
        <fullName evidence="3">Uncharacterized protein</fullName>
    </submittedName>
</protein>
<dbReference type="AlphaFoldDB" id="A0A7W9GBW3"/>
<proteinExistence type="predicted"/>
<sequence length="127" mass="13710">MMEVLGTIGSLAVVILLIVLSVLAVAVVALVVFGCMAGALLADWRGLWRRLTRLARGGPRLTLKRSGDAVPARLRAQLSGSTSGTRRRFLLGAPRPGERESREHGPGRGFSGARIRGHRPVDRHTRL</sequence>
<name>A0A7W9GBW3_9ACTN</name>
<evidence type="ECO:0000256" key="2">
    <source>
        <dbReference type="SAM" id="Phobius"/>
    </source>
</evidence>
<dbReference type="Proteomes" id="UP000579153">
    <property type="component" value="Unassembled WGS sequence"/>
</dbReference>
<reference evidence="3 4" key="1">
    <citation type="submission" date="2020-08" db="EMBL/GenBank/DDBJ databases">
        <title>Sequencing the genomes of 1000 actinobacteria strains.</title>
        <authorList>
            <person name="Klenk H.-P."/>
        </authorList>
    </citation>
    <scope>NUCLEOTIDE SEQUENCE [LARGE SCALE GENOMIC DNA]</scope>
    <source>
        <strain evidence="3 4">DSM 45507</strain>
    </source>
</reference>
<organism evidence="3 4">
    <name type="scientific">Nonomuraea jabiensis</name>
    <dbReference type="NCBI Taxonomy" id="882448"/>
    <lineage>
        <taxon>Bacteria</taxon>
        <taxon>Bacillati</taxon>
        <taxon>Actinomycetota</taxon>
        <taxon>Actinomycetes</taxon>
        <taxon>Streptosporangiales</taxon>
        <taxon>Streptosporangiaceae</taxon>
        <taxon>Nonomuraea</taxon>
    </lineage>
</organism>
<keyword evidence="2" id="KW-0472">Membrane</keyword>
<keyword evidence="2" id="KW-0812">Transmembrane</keyword>
<evidence type="ECO:0000313" key="4">
    <source>
        <dbReference type="Proteomes" id="UP000579153"/>
    </source>
</evidence>
<dbReference type="EMBL" id="JACHMB010000001">
    <property type="protein sequence ID" value="MBB5780932.1"/>
    <property type="molecule type" value="Genomic_DNA"/>
</dbReference>
<evidence type="ECO:0000256" key="1">
    <source>
        <dbReference type="SAM" id="MobiDB-lite"/>
    </source>
</evidence>
<evidence type="ECO:0000313" key="3">
    <source>
        <dbReference type="EMBL" id="MBB5780932.1"/>
    </source>
</evidence>
<comment type="caution">
    <text evidence="3">The sequence shown here is derived from an EMBL/GenBank/DDBJ whole genome shotgun (WGS) entry which is preliminary data.</text>
</comment>
<keyword evidence="2" id="KW-1133">Transmembrane helix</keyword>
<feature type="transmembrane region" description="Helical" evidence="2">
    <location>
        <begin position="12"/>
        <end position="41"/>
    </location>
</feature>
<dbReference type="RefSeq" id="WP_185074315.1">
    <property type="nucleotide sequence ID" value="NZ_JACHMB010000001.1"/>
</dbReference>
<feature type="compositionally biased region" description="Basic and acidic residues" evidence="1">
    <location>
        <begin position="96"/>
        <end position="106"/>
    </location>
</feature>
<feature type="region of interest" description="Disordered" evidence="1">
    <location>
        <begin position="74"/>
        <end position="127"/>
    </location>
</feature>
<accession>A0A7W9GBW3</accession>